<proteinExistence type="predicted"/>
<dbReference type="Proteomes" id="UP001156690">
    <property type="component" value="Unassembled WGS sequence"/>
</dbReference>
<dbReference type="GO" id="GO:0022857">
    <property type="term" value="F:transmembrane transporter activity"/>
    <property type="evidence" value="ECO:0007669"/>
    <property type="project" value="InterPro"/>
</dbReference>
<keyword evidence="3 4" id="KW-0472">Membrane</keyword>
<gene>
    <name evidence="5" type="ORF">GCM10007932_35990</name>
</gene>
<evidence type="ECO:0000313" key="5">
    <source>
        <dbReference type="EMBL" id="GLQ74238.1"/>
    </source>
</evidence>
<evidence type="ECO:0000256" key="1">
    <source>
        <dbReference type="ARBA" id="ARBA00022692"/>
    </source>
</evidence>
<organism evidence="5 6">
    <name type="scientific">Vibrio penaeicida</name>
    <dbReference type="NCBI Taxonomy" id="104609"/>
    <lineage>
        <taxon>Bacteria</taxon>
        <taxon>Pseudomonadati</taxon>
        <taxon>Pseudomonadota</taxon>
        <taxon>Gammaproteobacteria</taxon>
        <taxon>Vibrionales</taxon>
        <taxon>Vibrionaceae</taxon>
        <taxon>Vibrio</taxon>
    </lineage>
</organism>
<evidence type="ECO:0000256" key="3">
    <source>
        <dbReference type="ARBA" id="ARBA00023136"/>
    </source>
</evidence>
<protein>
    <recommendedName>
        <fullName evidence="7">MFS transporter</fullName>
    </recommendedName>
</protein>
<comment type="caution">
    <text evidence="5">The sequence shown here is derived from an EMBL/GenBank/DDBJ whole genome shotgun (WGS) entry which is preliminary data.</text>
</comment>
<name>A0AAV5NUU7_9VIBR</name>
<reference evidence="6" key="1">
    <citation type="journal article" date="2019" name="Int. J. Syst. Evol. Microbiol.">
        <title>The Global Catalogue of Microorganisms (GCM) 10K type strain sequencing project: providing services to taxonomists for standard genome sequencing and annotation.</title>
        <authorList>
            <consortium name="The Broad Institute Genomics Platform"/>
            <consortium name="The Broad Institute Genome Sequencing Center for Infectious Disease"/>
            <person name="Wu L."/>
            <person name="Ma J."/>
        </authorList>
    </citation>
    <scope>NUCLEOTIDE SEQUENCE [LARGE SCALE GENOMIC DNA]</scope>
    <source>
        <strain evidence="6">NBRC 15640</strain>
    </source>
</reference>
<keyword evidence="6" id="KW-1185">Reference proteome</keyword>
<dbReference type="AlphaFoldDB" id="A0AAV5NUU7"/>
<feature type="transmembrane region" description="Helical" evidence="4">
    <location>
        <begin position="38"/>
        <end position="58"/>
    </location>
</feature>
<evidence type="ECO:0000256" key="4">
    <source>
        <dbReference type="SAM" id="Phobius"/>
    </source>
</evidence>
<feature type="transmembrane region" description="Helical" evidence="4">
    <location>
        <begin position="343"/>
        <end position="368"/>
    </location>
</feature>
<dbReference type="SUPFAM" id="SSF103473">
    <property type="entry name" value="MFS general substrate transporter"/>
    <property type="match status" value="1"/>
</dbReference>
<dbReference type="Gene3D" id="1.20.1250.20">
    <property type="entry name" value="MFS general substrate transporter like domains"/>
    <property type="match status" value="2"/>
</dbReference>
<dbReference type="RefSeq" id="WP_126610161.1">
    <property type="nucleotide sequence ID" value="NZ_AP025145.1"/>
</dbReference>
<feature type="transmembrane region" description="Helical" evidence="4">
    <location>
        <begin position="315"/>
        <end position="337"/>
    </location>
</feature>
<dbReference type="InterPro" id="IPR036259">
    <property type="entry name" value="MFS_trans_sf"/>
</dbReference>
<keyword evidence="2 4" id="KW-1133">Transmembrane helix</keyword>
<feature type="transmembrane region" description="Helical" evidence="4">
    <location>
        <begin position="140"/>
        <end position="156"/>
    </location>
</feature>
<sequence>MDFPIFSRSFLLILWAQCVFFNTDILVFSIGIEVYQFYGVSGYSFLYLLMLVPGMILSKVIGKVIDKKPSFFILVTSIFSLLIISIVLYYINSMWAYYIFAFTSSILTQIAYISTSSAVSLATDSNKLAKAQGFQTTIKGLMYLGTPLLANTVLHYYDFNLLVLLCGSIYIFLILSSLLFKGYFNYSSRIPSDKKEVLPLNRLFMSILPLQISYVIVLTYFNSYALSSKDITTSNTVFSMIGIGGILGGILCYNIVGSLNKNKLLAISFLLIIISYLSSFLPLIIFIAPVALGIGYNLAFSLIRTHVKEEYRDSMIGTALGAFQYYVGLGSLVGYIIASTFPIIVSSLHISVALFITFLLCISMWLYMYDSNKRCEVRA</sequence>
<feature type="transmembrane region" description="Helical" evidence="4">
    <location>
        <begin position="237"/>
        <end position="256"/>
    </location>
</feature>
<dbReference type="Pfam" id="PF07690">
    <property type="entry name" value="MFS_1"/>
    <property type="match status" value="1"/>
</dbReference>
<feature type="transmembrane region" description="Helical" evidence="4">
    <location>
        <begin position="203"/>
        <end position="225"/>
    </location>
</feature>
<dbReference type="EMBL" id="BSNX01000055">
    <property type="protein sequence ID" value="GLQ74238.1"/>
    <property type="molecule type" value="Genomic_DNA"/>
</dbReference>
<feature type="transmembrane region" description="Helical" evidence="4">
    <location>
        <begin position="97"/>
        <end position="119"/>
    </location>
</feature>
<evidence type="ECO:0000313" key="6">
    <source>
        <dbReference type="Proteomes" id="UP001156690"/>
    </source>
</evidence>
<evidence type="ECO:0000256" key="2">
    <source>
        <dbReference type="ARBA" id="ARBA00022989"/>
    </source>
</evidence>
<dbReference type="InterPro" id="IPR011701">
    <property type="entry name" value="MFS"/>
</dbReference>
<feature type="transmembrane region" description="Helical" evidence="4">
    <location>
        <begin position="12"/>
        <end position="32"/>
    </location>
</feature>
<evidence type="ECO:0008006" key="7">
    <source>
        <dbReference type="Google" id="ProtNLM"/>
    </source>
</evidence>
<feature type="transmembrane region" description="Helical" evidence="4">
    <location>
        <begin position="70"/>
        <end position="91"/>
    </location>
</feature>
<feature type="transmembrane region" description="Helical" evidence="4">
    <location>
        <begin position="162"/>
        <end position="183"/>
    </location>
</feature>
<keyword evidence="1 4" id="KW-0812">Transmembrane</keyword>
<accession>A0AAV5NUU7</accession>